<accession>A0A0E9R2Q1</accession>
<reference evidence="1" key="1">
    <citation type="submission" date="2014-11" db="EMBL/GenBank/DDBJ databases">
        <authorList>
            <person name="Amaro Gonzalez C."/>
        </authorList>
    </citation>
    <scope>NUCLEOTIDE SEQUENCE</scope>
</reference>
<proteinExistence type="predicted"/>
<name>A0A0E9R2Q1_ANGAN</name>
<dbReference type="EMBL" id="GBXM01085847">
    <property type="protein sequence ID" value="JAH22730.1"/>
    <property type="molecule type" value="Transcribed_RNA"/>
</dbReference>
<evidence type="ECO:0000313" key="1">
    <source>
        <dbReference type="EMBL" id="JAH22730.1"/>
    </source>
</evidence>
<protein>
    <submittedName>
        <fullName evidence="1">Uncharacterized protein</fullName>
    </submittedName>
</protein>
<sequence>MSVIIWMPADFNTEL</sequence>
<reference evidence="1" key="2">
    <citation type="journal article" date="2015" name="Fish Shellfish Immunol.">
        <title>Early steps in the European eel (Anguilla anguilla)-Vibrio vulnificus interaction in the gills: Role of the RtxA13 toxin.</title>
        <authorList>
            <person name="Callol A."/>
            <person name="Pajuelo D."/>
            <person name="Ebbesson L."/>
            <person name="Teles M."/>
            <person name="MacKenzie S."/>
            <person name="Amaro C."/>
        </authorList>
    </citation>
    <scope>NUCLEOTIDE SEQUENCE</scope>
</reference>
<organism evidence="1">
    <name type="scientific">Anguilla anguilla</name>
    <name type="common">European freshwater eel</name>
    <name type="synonym">Muraena anguilla</name>
    <dbReference type="NCBI Taxonomy" id="7936"/>
    <lineage>
        <taxon>Eukaryota</taxon>
        <taxon>Metazoa</taxon>
        <taxon>Chordata</taxon>
        <taxon>Craniata</taxon>
        <taxon>Vertebrata</taxon>
        <taxon>Euteleostomi</taxon>
        <taxon>Actinopterygii</taxon>
        <taxon>Neopterygii</taxon>
        <taxon>Teleostei</taxon>
        <taxon>Anguilliformes</taxon>
        <taxon>Anguillidae</taxon>
        <taxon>Anguilla</taxon>
    </lineage>
</organism>